<dbReference type="CDD" id="cd00761">
    <property type="entry name" value="Glyco_tranf_GTA_type"/>
    <property type="match status" value="1"/>
</dbReference>
<evidence type="ECO:0000313" key="4">
    <source>
        <dbReference type="EMBL" id="EEX20789.1"/>
    </source>
</evidence>
<dbReference type="InterPro" id="IPR001173">
    <property type="entry name" value="Glyco_trans_2-like"/>
</dbReference>
<sequence length="348" mass="40987">MNIEKMSSEYKVSVIIPVYNAEKTIKKAIDSVLAQSMNNIQIVVINDGSTDSTLNILQSYADLKNLKLINQKNAGVSTARNNGIKNADGEFLFFLDSDDWLDPYLLEMMINYAEKNNLDLVACSHIERNATLYGGNQNLATKFVARTLEEIGSKVFDIFPKSACAKIFRKEIIQKNDIFFPEKMQLGEDLYFTYLFLLKTNTIGKVENVYYHIENVNPDSLSKRYVENIEQDLDKQFVLWEKLFCKYPNARKEYYKNHMYLPFTIMSMYANNLHKKGCKLDFIQKCKILNRYMEQHKEWFNKTEQKLYGPKNMLEKCLYIIFNTHNTVVINLFFQFKEYIKRKKQKYK</sequence>
<comment type="caution">
    <text evidence="4">The sequence shown here is derived from an EMBL/GenBank/DDBJ whole genome shotgun (WGS) entry which is preliminary data.</text>
</comment>
<accession>C9LAR5</accession>
<keyword evidence="2 4" id="KW-0808">Transferase</keyword>
<dbReference type="eggNOG" id="COG0463">
    <property type="taxonomic scope" value="Bacteria"/>
</dbReference>
<dbReference type="RefSeq" id="WP_003023101.1">
    <property type="nucleotide sequence ID" value="NZ_GG698590.1"/>
</dbReference>
<evidence type="ECO:0000313" key="5">
    <source>
        <dbReference type="Proteomes" id="UP000003755"/>
    </source>
</evidence>
<organism evidence="4 5">
    <name type="scientific">Blautia hansenii DSM 20583</name>
    <dbReference type="NCBI Taxonomy" id="537007"/>
    <lineage>
        <taxon>Bacteria</taxon>
        <taxon>Bacillati</taxon>
        <taxon>Bacillota</taxon>
        <taxon>Clostridia</taxon>
        <taxon>Lachnospirales</taxon>
        <taxon>Lachnospiraceae</taxon>
        <taxon>Blautia</taxon>
    </lineage>
</organism>
<dbReference type="EC" id="2.4.-.-" evidence="4"/>
<gene>
    <name evidence="4" type="ORF">BLAHAN_06518</name>
</gene>
<dbReference type="GO" id="GO:0016757">
    <property type="term" value="F:glycosyltransferase activity"/>
    <property type="evidence" value="ECO:0007669"/>
    <property type="project" value="UniProtKB-KW"/>
</dbReference>
<dbReference type="Pfam" id="PF00535">
    <property type="entry name" value="Glycos_transf_2"/>
    <property type="match status" value="1"/>
</dbReference>
<dbReference type="PANTHER" id="PTHR22916">
    <property type="entry name" value="GLYCOSYLTRANSFERASE"/>
    <property type="match status" value="1"/>
</dbReference>
<dbReference type="Proteomes" id="UP000003755">
    <property type="component" value="Unassembled WGS sequence"/>
</dbReference>
<dbReference type="STRING" id="537007.BLAHAN_06518"/>
<dbReference type="AlphaFoldDB" id="C9LAR5"/>
<evidence type="ECO:0000259" key="3">
    <source>
        <dbReference type="Pfam" id="PF00535"/>
    </source>
</evidence>
<dbReference type="PANTHER" id="PTHR22916:SF51">
    <property type="entry name" value="GLYCOSYLTRANSFERASE EPSH-RELATED"/>
    <property type="match status" value="1"/>
</dbReference>
<protein>
    <submittedName>
        <fullName evidence="4">Glycosyltransferase, group 2 family protein</fullName>
        <ecNumber evidence="4">2.4.-.-</ecNumber>
    </submittedName>
</protein>
<evidence type="ECO:0000256" key="1">
    <source>
        <dbReference type="ARBA" id="ARBA00022676"/>
    </source>
</evidence>
<dbReference type="HOGENOM" id="CLU_025996_25_0_9"/>
<reference evidence="4" key="1">
    <citation type="submission" date="2009-09" db="EMBL/GenBank/DDBJ databases">
        <authorList>
            <person name="Weinstock G."/>
            <person name="Sodergren E."/>
            <person name="Clifton S."/>
            <person name="Fulton L."/>
            <person name="Fulton B."/>
            <person name="Courtney L."/>
            <person name="Fronick C."/>
            <person name="Harrison M."/>
            <person name="Strong C."/>
            <person name="Farmer C."/>
            <person name="Delahaunty K."/>
            <person name="Markovic C."/>
            <person name="Hall O."/>
            <person name="Minx P."/>
            <person name="Tomlinson C."/>
            <person name="Mitreva M."/>
            <person name="Nelson J."/>
            <person name="Hou S."/>
            <person name="Wollam A."/>
            <person name="Pepin K.H."/>
            <person name="Johnson M."/>
            <person name="Bhonagiri V."/>
            <person name="Nash W.E."/>
            <person name="Warren W."/>
            <person name="Chinwalla A."/>
            <person name="Mardis E.R."/>
            <person name="Wilson R.K."/>
        </authorList>
    </citation>
    <scope>NUCLEOTIDE SEQUENCE [LARGE SCALE GENOMIC DNA]</scope>
    <source>
        <strain evidence="4">DSM 20583</strain>
    </source>
</reference>
<feature type="domain" description="Glycosyltransferase 2-like" evidence="3">
    <location>
        <begin position="13"/>
        <end position="174"/>
    </location>
</feature>
<keyword evidence="5" id="KW-1185">Reference proteome</keyword>
<evidence type="ECO:0000256" key="2">
    <source>
        <dbReference type="ARBA" id="ARBA00022679"/>
    </source>
</evidence>
<dbReference type="InterPro" id="IPR029044">
    <property type="entry name" value="Nucleotide-diphossugar_trans"/>
</dbReference>
<dbReference type="KEGG" id="bhan:CGC63_00455"/>
<dbReference type="EMBL" id="ABYU02000036">
    <property type="protein sequence ID" value="EEX20789.1"/>
    <property type="molecule type" value="Genomic_DNA"/>
</dbReference>
<proteinExistence type="predicted"/>
<dbReference type="Gene3D" id="3.90.550.10">
    <property type="entry name" value="Spore Coat Polysaccharide Biosynthesis Protein SpsA, Chain A"/>
    <property type="match status" value="1"/>
</dbReference>
<keyword evidence="1 4" id="KW-0328">Glycosyltransferase</keyword>
<name>C9LAR5_BLAHA</name>
<dbReference type="SUPFAM" id="SSF53448">
    <property type="entry name" value="Nucleotide-diphospho-sugar transferases"/>
    <property type="match status" value="1"/>
</dbReference>